<dbReference type="VEuPathDB" id="AmoebaDB:ACA1_200150"/>
<keyword evidence="1" id="KW-0732">Signal</keyword>
<proteinExistence type="predicted"/>
<evidence type="ECO:0000313" key="3">
    <source>
        <dbReference type="Proteomes" id="UP000011083"/>
    </source>
</evidence>
<feature type="signal peptide" evidence="1">
    <location>
        <begin position="1"/>
        <end position="19"/>
    </location>
</feature>
<name>L8H4R2_ACACF</name>
<organism evidence="2 3">
    <name type="scientific">Acanthamoeba castellanii (strain ATCC 30010 / Neff)</name>
    <dbReference type="NCBI Taxonomy" id="1257118"/>
    <lineage>
        <taxon>Eukaryota</taxon>
        <taxon>Amoebozoa</taxon>
        <taxon>Discosea</taxon>
        <taxon>Longamoebia</taxon>
        <taxon>Centramoebida</taxon>
        <taxon>Acanthamoebidae</taxon>
        <taxon>Acanthamoeba</taxon>
    </lineage>
</organism>
<dbReference type="Proteomes" id="UP000011083">
    <property type="component" value="Unassembled WGS sequence"/>
</dbReference>
<accession>L8H4R2</accession>
<gene>
    <name evidence="2" type="ORF">ACA1_200150</name>
</gene>
<protein>
    <submittedName>
        <fullName evidence="2">Uncharacterized protein</fullName>
    </submittedName>
</protein>
<dbReference type="RefSeq" id="XP_004341810.1">
    <property type="nucleotide sequence ID" value="XM_004341762.1"/>
</dbReference>
<dbReference type="EMBL" id="KB007932">
    <property type="protein sequence ID" value="ELR19718.1"/>
    <property type="molecule type" value="Genomic_DNA"/>
</dbReference>
<evidence type="ECO:0000313" key="2">
    <source>
        <dbReference type="EMBL" id="ELR19718.1"/>
    </source>
</evidence>
<reference evidence="2 3" key="1">
    <citation type="journal article" date="2013" name="Genome Biol.">
        <title>Genome of Acanthamoeba castellanii highlights extensive lateral gene transfer and early evolution of tyrosine kinase signaling.</title>
        <authorList>
            <person name="Clarke M."/>
            <person name="Lohan A.J."/>
            <person name="Liu B."/>
            <person name="Lagkouvardos I."/>
            <person name="Roy S."/>
            <person name="Zafar N."/>
            <person name="Bertelli C."/>
            <person name="Schilde C."/>
            <person name="Kianianmomeni A."/>
            <person name="Burglin T.R."/>
            <person name="Frech C."/>
            <person name="Turcotte B."/>
            <person name="Kopec K.O."/>
            <person name="Synnott J.M."/>
            <person name="Choo C."/>
            <person name="Paponov I."/>
            <person name="Finkler A."/>
            <person name="Soon Heng Tan C."/>
            <person name="Hutchins A.P."/>
            <person name="Weinmeier T."/>
            <person name="Rattei T."/>
            <person name="Chu J.S."/>
            <person name="Gimenez G."/>
            <person name="Irimia M."/>
            <person name="Rigden D.J."/>
            <person name="Fitzpatrick D.A."/>
            <person name="Lorenzo-Morales J."/>
            <person name="Bateman A."/>
            <person name="Chiu C.H."/>
            <person name="Tang P."/>
            <person name="Hegemann P."/>
            <person name="Fromm H."/>
            <person name="Raoult D."/>
            <person name="Greub G."/>
            <person name="Miranda-Saavedra D."/>
            <person name="Chen N."/>
            <person name="Nash P."/>
            <person name="Ginger M.L."/>
            <person name="Horn M."/>
            <person name="Schaap P."/>
            <person name="Caler L."/>
            <person name="Loftus B."/>
        </authorList>
    </citation>
    <scope>NUCLEOTIDE SEQUENCE [LARGE SCALE GENOMIC DNA]</scope>
    <source>
        <strain evidence="2 3">Neff</strain>
    </source>
</reference>
<dbReference type="GeneID" id="14920548"/>
<sequence>MKAALFIAVLVALIAFARAQGGPPPCQKYKIQMFGGQHGLEQYPYNRELSNVKDLQGVRAMITLFDEEGMEEGIIYFVNDEYLRSVPVNEYPALPGKVQISAQPYSQFNNVLSTVASCVARVTVEFKPECTESQKGVTVVNFAN</sequence>
<feature type="chain" id="PRO_5003990730" evidence="1">
    <location>
        <begin position="20"/>
        <end position="144"/>
    </location>
</feature>
<evidence type="ECO:0000256" key="1">
    <source>
        <dbReference type="SAM" id="SignalP"/>
    </source>
</evidence>
<keyword evidence="3" id="KW-1185">Reference proteome</keyword>
<dbReference type="KEGG" id="acan:ACA1_200150"/>
<dbReference type="AlphaFoldDB" id="L8H4R2"/>